<feature type="region of interest" description="Disordered" evidence="1">
    <location>
        <begin position="1"/>
        <end position="53"/>
    </location>
</feature>
<dbReference type="AlphaFoldDB" id="A0AAV6KW85"/>
<dbReference type="EMBL" id="JACTNZ010000003">
    <property type="protein sequence ID" value="KAG5556359.1"/>
    <property type="molecule type" value="Genomic_DNA"/>
</dbReference>
<reference evidence="2" key="1">
    <citation type="submission" date="2020-08" db="EMBL/GenBank/DDBJ databases">
        <title>Plant Genome Project.</title>
        <authorList>
            <person name="Zhang R.-G."/>
        </authorList>
    </citation>
    <scope>NUCLEOTIDE SEQUENCE</scope>
    <source>
        <strain evidence="2">WSP0</strain>
        <tissue evidence="2">Leaf</tissue>
    </source>
</reference>
<proteinExistence type="predicted"/>
<gene>
    <name evidence="2" type="ORF">RHGRI_006828</name>
</gene>
<sequence length="176" mass="20114">MGTKKKGSAGAGPSIGPVQLNKRPPASVDEEEERRKKQKRDEKEREEEEERQEWMRQVKKKGFTCERQVDRTKLGPHDIIQVISNQGLDSFFDEIKGFKKGVVRKFYMNMVVHRKEKKIVSTIGSKTVTVTIDSIASYLKFERPEPSDVTYPKGWSCDDEVLVDEVVDGPSRGVLE</sequence>
<name>A0AAV6KW85_9ERIC</name>
<evidence type="ECO:0000313" key="3">
    <source>
        <dbReference type="Proteomes" id="UP000823749"/>
    </source>
</evidence>
<evidence type="ECO:0000313" key="2">
    <source>
        <dbReference type="EMBL" id="KAG5556359.1"/>
    </source>
</evidence>
<evidence type="ECO:0000256" key="1">
    <source>
        <dbReference type="SAM" id="MobiDB-lite"/>
    </source>
</evidence>
<feature type="compositionally biased region" description="Basic and acidic residues" evidence="1">
    <location>
        <begin position="33"/>
        <end position="43"/>
    </location>
</feature>
<keyword evidence="3" id="KW-1185">Reference proteome</keyword>
<dbReference type="Proteomes" id="UP000823749">
    <property type="component" value="Chromosome 3"/>
</dbReference>
<accession>A0AAV6KW85</accession>
<comment type="caution">
    <text evidence="2">The sequence shown here is derived from an EMBL/GenBank/DDBJ whole genome shotgun (WGS) entry which is preliminary data.</text>
</comment>
<protein>
    <submittedName>
        <fullName evidence="2">Uncharacterized protein</fullName>
    </submittedName>
</protein>
<organism evidence="2 3">
    <name type="scientific">Rhododendron griersonianum</name>
    <dbReference type="NCBI Taxonomy" id="479676"/>
    <lineage>
        <taxon>Eukaryota</taxon>
        <taxon>Viridiplantae</taxon>
        <taxon>Streptophyta</taxon>
        <taxon>Embryophyta</taxon>
        <taxon>Tracheophyta</taxon>
        <taxon>Spermatophyta</taxon>
        <taxon>Magnoliopsida</taxon>
        <taxon>eudicotyledons</taxon>
        <taxon>Gunneridae</taxon>
        <taxon>Pentapetalae</taxon>
        <taxon>asterids</taxon>
        <taxon>Ericales</taxon>
        <taxon>Ericaceae</taxon>
        <taxon>Ericoideae</taxon>
        <taxon>Rhodoreae</taxon>
        <taxon>Rhododendron</taxon>
    </lineage>
</organism>